<dbReference type="Proteomes" id="UP000050741">
    <property type="component" value="Unassembled WGS sequence"/>
</dbReference>
<dbReference type="GO" id="GO:0005524">
    <property type="term" value="F:ATP binding"/>
    <property type="evidence" value="ECO:0007669"/>
    <property type="project" value="UniProtKB-KW"/>
</dbReference>
<reference evidence="12" key="1">
    <citation type="submission" date="2013-12" db="EMBL/GenBank/DDBJ databases">
        <authorList>
            <person name="Aslett M."/>
        </authorList>
    </citation>
    <scope>NUCLEOTIDE SEQUENCE [LARGE SCALE GENOMIC DNA]</scope>
    <source>
        <strain evidence="12">Lindley</strain>
    </source>
</reference>
<name>A0A183CQT7_GLOPA</name>
<sequence length="146" mass="16191">MRRLGLSINQIGQIGGHQQLCSRPLKCAIQQRPPSPFEGNERFVGALNRSSGDNAGHIIFIPPRTLEVERLIAQFSNELNNALAAMAAREEEATTVAAWAHYRLVALHPFHDGNGRTSRLLLVLSRAGLALLILQSESRDRYNELL</sequence>
<dbReference type="PANTHER" id="PTHR13504">
    <property type="entry name" value="FIDO DOMAIN-CONTAINING PROTEIN DDB_G0283145"/>
    <property type="match status" value="1"/>
</dbReference>
<dbReference type="InterPro" id="IPR003812">
    <property type="entry name" value="Fido"/>
</dbReference>
<comment type="subcellular location">
    <subcellularLocation>
        <location evidence="1">Membrane</location>
        <topology evidence="1">Single-pass membrane protein</topology>
    </subcellularLocation>
</comment>
<evidence type="ECO:0000256" key="4">
    <source>
        <dbReference type="ARBA" id="ARBA00022741"/>
    </source>
</evidence>
<protein>
    <submittedName>
        <fullName evidence="13">Fido domain-containing protein</fullName>
    </submittedName>
</protein>
<evidence type="ECO:0000256" key="3">
    <source>
        <dbReference type="ARBA" id="ARBA00022737"/>
    </source>
</evidence>
<evidence type="ECO:0000256" key="8">
    <source>
        <dbReference type="ARBA" id="ARBA00023136"/>
    </source>
</evidence>
<reference evidence="12" key="2">
    <citation type="submission" date="2014-05" db="EMBL/GenBank/DDBJ databases">
        <title>The genome and life-stage specific transcriptomes of Globodera pallida elucidate key aspects of plant parasitism by a cyst nematode.</title>
        <authorList>
            <person name="Cotton J.A."/>
            <person name="Lilley C.J."/>
            <person name="Jones L.M."/>
            <person name="Kikuchi T."/>
            <person name="Reid A.J."/>
            <person name="Thorpe P."/>
            <person name="Tsai I.J."/>
            <person name="Beasley H."/>
            <person name="Blok V."/>
            <person name="Cock P.J.A."/>
            <person name="Van den Akker S.E."/>
            <person name="Holroyd N."/>
            <person name="Hunt M."/>
            <person name="Mantelin S."/>
            <person name="Naghra H."/>
            <person name="Pain A."/>
            <person name="Palomares-Rius J.E."/>
            <person name="Zarowiecki M."/>
            <person name="Berriman M."/>
            <person name="Jones J.T."/>
            <person name="Urwin P.E."/>
        </authorList>
    </citation>
    <scope>NUCLEOTIDE SEQUENCE [LARGE SCALE GENOMIC DNA]</scope>
    <source>
        <strain evidence="12">Lindley</strain>
    </source>
</reference>
<evidence type="ECO:0000256" key="5">
    <source>
        <dbReference type="ARBA" id="ARBA00022803"/>
    </source>
</evidence>
<feature type="binding site" evidence="10">
    <location>
        <begin position="112"/>
        <end position="119"/>
    </location>
    <ligand>
        <name>ATP</name>
        <dbReference type="ChEBI" id="CHEBI:30616"/>
    </ligand>
</feature>
<dbReference type="AlphaFoldDB" id="A0A183CQT7"/>
<dbReference type="GO" id="GO:0016020">
    <property type="term" value="C:membrane"/>
    <property type="evidence" value="ECO:0007669"/>
    <property type="project" value="UniProtKB-SubCell"/>
</dbReference>
<evidence type="ECO:0000256" key="10">
    <source>
        <dbReference type="PIRSR" id="PIRSR640198-2"/>
    </source>
</evidence>
<feature type="domain" description="Fido" evidence="11">
    <location>
        <begin position="8"/>
        <end position="146"/>
    </location>
</feature>
<keyword evidence="4 10" id="KW-0547">Nucleotide-binding</keyword>
<keyword evidence="2" id="KW-0812">Transmembrane</keyword>
<dbReference type="Gene3D" id="1.10.3290.10">
    <property type="entry name" value="Fido-like domain"/>
    <property type="match status" value="1"/>
</dbReference>
<keyword evidence="7" id="KW-1133">Transmembrane helix</keyword>
<keyword evidence="3" id="KW-0677">Repeat</keyword>
<accession>A0A183CQT7</accession>
<reference evidence="13" key="3">
    <citation type="submission" date="2016-06" db="UniProtKB">
        <authorList>
            <consortium name="WormBaseParasite"/>
        </authorList>
    </citation>
    <scope>IDENTIFICATION</scope>
</reference>
<evidence type="ECO:0000256" key="2">
    <source>
        <dbReference type="ARBA" id="ARBA00022692"/>
    </source>
</evidence>
<evidence type="ECO:0000313" key="13">
    <source>
        <dbReference type="WBParaSite" id="GPLIN_001524500"/>
    </source>
</evidence>
<dbReference type="SUPFAM" id="SSF140931">
    <property type="entry name" value="Fic-like"/>
    <property type="match status" value="1"/>
</dbReference>
<keyword evidence="5" id="KW-0802">TPR repeat</keyword>
<organism evidence="12 13">
    <name type="scientific">Globodera pallida</name>
    <name type="common">Potato cyst nematode worm</name>
    <name type="synonym">Heterodera pallida</name>
    <dbReference type="NCBI Taxonomy" id="36090"/>
    <lineage>
        <taxon>Eukaryota</taxon>
        <taxon>Metazoa</taxon>
        <taxon>Ecdysozoa</taxon>
        <taxon>Nematoda</taxon>
        <taxon>Chromadorea</taxon>
        <taxon>Rhabditida</taxon>
        <taxon>Tylenchina</taxon>
        <taxon>Tylenchomorpha</taxon>
        <taxon>Tylenchoidea</taxon>
        <taxon>Heteroderidae</taxon>
        <taxon>Heteroderinae</taxon>
        <taxon>Globodera</taxon>
    </lineage>
</organism>
<evidence type="ECO:0000256" key="7">
    <source>
        <dbReference type="ARBA" id="ARBA00022989"/>
    </source>
</evidence>
<proteinExistence type="predicted"/>
<dbReference type="PANTHER" id="PTHR13504:SF34">
    <property type="entry name" value="PROTEIN ADENYLYLTRANSFERASE FICD"/>
    <property type="match status" value="1"/>
</dbReference>
<evidence type="ECO:0000256" key="1">
    <source>
        <dbReference type="ARBA" id="ARBA00004167"/>
    </source>
</evidence>
<keyword evidence="6 10" id="KW-0067">ATP-binding</keyword>
<dbReference type="InterPro" id="IPR040198">
    <property type="entry name" value="Fido_containing"/>
</dbReference>
<evidence type="ECO:0000256" key="9">
    <source>
        <dbReference type="PIRSR" id="PIRSR640198-1"/>
    </source>
</evidence>
<keyword evidence="8" id="KW-0472">Membrane</keyword>
<keyword evidence="12" id="KW-1185">Reference proteome</keyword>
<dbReference type="PROSITE" id="PS51459">
    <property type="entry name" value="FIDO"/>
    <property type="match status" value="1"/>
</dbReference>
<dbReference type="WBParaSite" id="GPLIN_001524500">
    <property type="protein sequence ID" value="GPLIN_001524500"/>
    <property type="gene ID" value="GPLIN_001524500"/>
</dbReference>
<evidence type="ECO:0000313" key="12">
    <source>
        <dbReference type="Proteomes" id="UP000050741"/>
    </source>
</evidence>
<evidence type="ECO:0000259" key="11">
    <source>
        <dbReference type="PROSITE" id="PS51459"/>
    </source>
</evidence>
<dbReference type="Pfam" id="PF02661">
    <property type="entry name" value="Fic"/>
    <property type="match status" value="1"/>
</dbReference>
<evidence type="ECO:0000256" key="6">
    <source>
        <dbReference type="ARBA" id="ARBA00022840"/>
    </source>
</evidence>
<dbReference type="InterPro" id="IPR036597">
    <property type="entry name" value="Fido-like_dom_sf"/>
</dbReference>
<feature type="active site" evidence="9">
    <location>
        <position position="108"/>
    </location>
</feature>